<reference evidence="3" key="2">
    <citation type="submission" date="2025-08" db="UniProtKB">
        <authorList>
            <consortium name="RefSeq"/>
        </authorList>
    </citation>
    <scope>IDENTIFICATION</scope>
</reference>
<dbReference type="RefSeq" id="XP_017979628.1">
    <property type="nucleotide sequence ID" value="XM_018124139.1"/>
</dbReference>
<dbReference type="GO" id="GO:0070475">
    <property type="term" value="P:rRNA base methylation"/>
    <property type="evidence" value="ECO:0007669"/>
    <property type="project" value="InterPro"/>
</dbReference>
<dbReference type="AlphaFoldDB" id="A0AB32WJQ9"/>
<dbReference type="Gene3D" id="3.30.70.100">
    <property type="match status" value="1"/>
</dbReference>
<dbReference type="GO" id="GO:0070042">
    <property type="term" value="F:rRNA (uridine-N3-)-methyltransferase activity"/>
    <property type="evidence" value="ECO:0007669"/>
    <property type="project" value="InterPro"/>
</dbReference>
<dbReference type="GO" id="GO:0046872">
    <property type="term" value="F:metal ion binding"/>
    <property type="evidence" value="ECO:0007669"/>
    <property type="project" value="InterPro"/>
</dbReference>
<protein>
    <submittedName>
        <fullName evidence="3">Uncharacterized protein At4g26485</fullName>
    </submittedName>
</protein>
<gene>
    <name evidence="3" type="primary">LOC18593212</name>
</gene>
<dbReference type="PROSITE" id="PS50846">
    <property type="entry name" value="HMA_2"/>
    <property type="match status" value="1"/>
</dbReference>
<reference evidence="2" key="1">
    <citation type="journal article" date="1997" name="Nucleic Acids Res.">
        <title>tRNAscan-SE: a program for improved detection of transfer RNA genes in genomic sequence.</title>
        <authorList>
            <person name="Lowe T.M."/>
            <person name="Eddy S.R."/>
        </authorList>
    </citation>
    <scope>NUCLEOTIDE SEQUENCE [LARGE SCALE GENOMIC DNA]</scope>
    <source>
        <strain evidence="2">r\B97-61/B2</strain>
    </source>
</reference>
<dbReference type="PANTHER" id="PTHR11538">
    <property type="entry name" value="PHENYLALANYL-TRNA SYNTHETASE"/>
    <property type="match status" value="1"/>
</dbReference>
<organism evidence="2 3">
    <name type="scientific">Theobroma cacao</name>
    <name type="common">Cacao</name>
    <name type="synonym">Cocoa</name>
    <dbReference type="NCBI Taxonomy" id="3641"/>
    <lineage>
        <taxon>Eukaryota</taxon>
        <taxon>Viridiplantae</taxon>
        <taxon>Streptophyta</taxon>
        <taxon>Embryophyta</taxon>
        <taxon>Tracheophyta</taxon>
        <taxon>Spermatophyta</taxon>
        <taxon>Magnoliopsida</taxon>
        <taxon>eudicotyledons</taxon>
        <taxon>Gunneridae</taxon>
        <taxon>Pentapetalae</taxon>
        <taxon>rosids</taxon>
        <taxon>malvids</taxon>
        <taxon>Malvales</taxon>
        <taxon>Malvaceae</taxon>
        <taxon>Byttnerioideae</taxon>
        <taxon>Theobroma</taxon>
    </lineage>
</organism>
<evidence type="ECO:0000259" key="1">
    <source>
        <dbReference type="PROSITE" id="PS50846"/>
    </source>
</evidence>
<dbReference type="Pfam" id="PF10354">
    <property type="entry name" value="BMT5-like"/>
    <property type="match status" value="1"/>
</dbReference>
<dbReference type="KEGG" id="tcc:18593212"/>
<sequence>MEMANLDDKEEKWIKHYSSRHEILLVGEGDFSFAACLARSFGSAANMVATSLDSKEMLKRKYSGAMTNLEELKELGCTIIHGVDANTMSRHALLKSKLFDQIVFNFPHAGFLYREQDIFQIKLHQNLVQGFLRNASDMLTDRGEVHITHKTAHPFGEWKVEKLAKEVGLGLFREESFWLWDYPGYGNKRGDGDRCDYSFSVGQCSTFKFRKPSGLADQFSGMRISTELKITYKIARIDMLSLLLMMQQKIVIKVHIHCEKCRTTALKIAATTHGVNEVAIQGKEKDELVVIGDEVDSVKLARCLRKKLRTATILSVKEKKKEKKEEKKDEKQDEKIPSYYDHYPIYIISEVAYDPCQPTCSIL</sequence>
<dbReference type="InterPro" id="IPR006121">
    <property type="entry name" value="HMA_dom"/>
</dbReference>
<dbReference type="PANTHER" id="PTHR11538:SF89">
    <property type="entry name" value="PROTEIN, PUTATIVE (DUF2431)-RELATED"/>
    <property type="match status" value="1"/>
</dbReference>
<proteinExistence type="predicted"/>
<evidence type="ECO:0000313" key="2">
    <source>
        <dbReference type="Proteomes" id="UP000694886"/>
    </source>
</evidence>
<dbReference type="GeneID" id="18593212"/>
<evidence type="ECO:0000313" key="3">
    <source>
        <dbReference type="RefSeq" id="XP_017979628.1"/>
    </source>
</evidence>
<accession>A0AB32WJQ9</accession>
<feature type="domain" description="HMA" evidence="1">
    <location>
        <begin position="247"/>
        <end position="316"/>
    </location>
</feature>
<dbReference type="Proteomes" id="UP000694886">
    <property type="component" value="Chromosome 7"/>
</dbReference>
<dbReference type="FunFam" id="3.40.50.150:FF:000440">
    <property type="entry name" value="Os09g0479300 protein"/>
    <property type="match status" value="1"/>
</dbReference>
<name>A0AB32WJQ9_THECC</name>
<dbReference type="Gramene" id="Tc07v2_t000540.1">
    <property type="protein sequence ID" value="Tc07v2_p000540.1"/>
    <property type="gene ID" value="Tc07v2_g000540"/>
</dbReference>
<dbReference type="InterPro" id="IPR019446">
    <property type="entry name" value="BMT5-like"/>
</dbReference>